<dbReference type="Proteomes" id="UP001177260">
    <property type="component" value="Unassembled WGS sequence"/>
</dbReference>
<accession>A0ACC3BC80</accession>
<reference evidence="1 2" key="1">
    <citation type="journal article" date="2023" name="ACS Omega">
        <title>Identification of the Neoaspergillic Acid Biosynthesis Gene Cluster by Establishing an In Vitro CRISPR-Ribonucleoprotein Genetic System in Aspergillus melleus.</title>
        <authorList>
            <person name="Yuan B."/>
            <person name="Grau M.F."/>
            <person name="Murata R.M."/>
            <person name="Torok T."/>
            <person name="Venkateswaran K."/>
            <person name="Stajich J.E."/>
            <person name="Wang C.C.C."/>
        </authorList>
    </citation>
    <scope>NUCLEOTIDE SEQUENCE [LARGE SCALE GENOMIC DNA]</scope>
    <source>
        <strain evidence="1 2">IMV 1140</strain>
    </source>
</reference>
<dbReference type="EMBL" id="JAOPJF010000010">
    <property type="protein sequence ID" value="KAK1147880.1"/>
    <property type="molecule type" value="Genomic_DNA"/>
</dbReference>
<proteinExistence type="predicted"/>
<name>A0ACC3BC80_9EURO</name>
<comment type="caution">
    <text evidence="1">The sequence shown here is derived from an EMBL/GenBank/DDBJ whole genome shotgun (WGS) entry which is preliminary data.</text>
</comment>
<organism evidence="1 2">
    <name type="scientific">Aspergillus melleus</name>
    <dbReference type="NCBI Taxonomy" id="138277"/>
    <lineage>
        <taxon>Eukaryota</taxon>
        <taxon>Fungi</taxon>
        <taxon>Dikarya</taxon>
        <taxon>Ascomycota</taxon>
        <taxon>Pezizomycotina</taxon>
        <taxon>Eurotiomycetes</taxon>
        <taxon>Eurotiomycetidae</taxon>
        <taxon>Eurotiales</taxon>
        <taxon>Aspergillaceae</taxon>
        <taxon>Aspergillus</taxon>
        <taxon>Aspergillus subgen. Circumdati</taxon>
    </lineage>
</organism>
<protein>
    <submittedName>
        <fullName evidence="1">Uncharacterized protein</fullName>
    </submittedName>
</protein>
<keyword evidence="2" id="KW-1185">Reference proteome</keyword>
<gene>
    <name evidence="1" type="ORF">N8T08_000395</name>
</gene>
<evidence type="ECO:0000313" key="1">
    <source>
        <dbReference type="EMBL" id="KAK1147880.1"/>
    </source>
</evidence>
<sequence length="640" mass="71350">MADWLLMSSEQTSWHHQDRFLRRLTPDVPQRTGQQLGTSGDHVQDQESLSHGTPKTTNVQDTAAAKAPLTNPLAFHITDWVPGPRVFMGTSSTWAFGRRVLGMTHERLTSSSLCSDPNILLFDDHVYDLKWDGNKANYPQDIFDVSNLPTPDFARYLINSVKFHCGQLFYLYEEDRFMQQFERFQQSPAQTARSSALWFCHYLLILAFGKSFVVQSARSHSPPGADHFVQAMQCMPDFNFFDGDPIEKTQVLCCAALYLQCAHSRGPAYRMIGTALRLSLEHGMYTEMHGICLDQVYVQRCSLVWWTVYVLERRMSSLLGVPMGISEESISASFPSLSREIQGPNVLEMHVMLCQILAKVDLTVYGIEGKLDSRYLSATQSVLRDIAKVTEQLNTSFDLYANGAMNGISRISAHLHLLEHQCIILTTRPLLYIFLQSKLGHSDPALMGWLQSGTVKALLQICVESAQQTLRILSNLLEQGLLETFLPLDMDAAFTSTVPLLMAAAIDPSLLPDHTPWSHRAYTILDEMSTRGNRSARLIQSELKQLDVELAELLSGGNTNPAMALQTPSSLCGLAHGSDPVGKINTVPINADAQHALDIDPGDALDQQYELSPDQLMALANSLDVDSLTWPFPSMDDLPV</sequence>
<evidence type="ECO:0000313" key="2">
    <source>
        <dbReference type="Proteomes" id="UP001177260"/>
    </source>
</evidence>